<reference evidence="18" key="1">
    <citation type="submission" date="2013-02" db="EMBL/GenBank/DDBJ databases">
        <authorList>
            <person name="Hughes D."/>
        </authorList>
    </citation>
    <scope>NUCLEOTIDE SEQUENCE</scope>
    <source>
        <strain>Durham</strain>
        <strain evidence="18">NC isolate 2 -- Noor lab</strain>
    </source>
</reference>
<comment type="function">
    <text evidence="13">Unusual broad substrate spectrum amino acid:sodium cotransporter that promotes absorption of the D isomers of essential amino acids. Neutral amino acids are the preferred substrates, especially methionine and phenylalanine.</text>
</comment>
<keyword evidence="18" id="KW-1185">Reference proteome</keyword>
<evidence type="ECO:0000256" key="15">
    <source>
        <dbReference type="PIRSR" id="PIRSR600175-1"/>
    </source>
</evidence>
<organism evidence="17 18">
    <name type="scientific">Megaselia scalaris</name>
    <name type="common">Humpbacked fly</name>
    <name type="synonym">Phora scalaris</name>
    <dbReference type="NCBI Taxonomy" id="36166"/>
    <lineage>
        <taxon>Eukaryota</taxon>
        <taxon>Metazoa</taxon>
        <taxon>Ecdysozoa</taxon>
        <taxon>Arthropoda</taxon>
        <taxon>Hexapoda</taxon>
        <taxon>Insecta</taxon>
        <taxon>Pterygota</taxon>
        <taxon>Neoptera</taxon>
        <taxon>Endopterygota</taxon>
        <taxon>Diptera</taxon>
        <taxon>Brachycera</taxon>
        <taxon>Muscomorpha</taxon>
        <taxon>Platypezoidea</taxon>
        <taxon>Phoridae</taxon>
        <taxon>Megaseliini</taxon>
        <taxon>Megaselia</taxon>
    </lineage>
</organism>
<evidence type="ECO:0000256" key="2">
    <source>
        <dbReference type="ARBA" id="ARBA00006459"/>
    </source>
</evidence>
<feature type="transmembrane region" description="Helical" evidence="16">
    <location>
        <begin position="12"/>
        <end position="43"/>
    </location>
</feature>
<keyword evidence="15" id="KW-0479">Metal-binding</keyword>
<dbReference type="GO" id="GO:0005886">
    <property type="term" value="C:plasma membrane"/>
    <property type="evidence" value="ECO:0007669"/>
    <property type="project" value="TreeGrafter"/>
</dbReference>
<dbReference type="EnsemblMetazoa" id="MESCA001628-RA">
    <property type="protein sequence ID" value="MESCA001628-PA"/>
    <property type="gene ID" value="MESCA001628"/>
</dbReference>
<evidence type="ECO:0000256" key="5">
    <source>
        <dbReference type="ARBA" id="ARBA00022847"/>
    </source>
</evidence>
<dbReference type="SUPFAM" id="SSF161070">
    <property type="entry name" value="SNF-like"/>
    <property type="match status" value="2"/>
</dbReference>
<dbReference type="InterPro" id="IPR000175">
    <property type="entry name" value="Na/ntran_symport"/>
</dbReference>
<keyword evidence="8 15" id="KW-0915">Sodium</keyword>
<keyword evidence="3" id="KW-0813">Transport</keyword>
<dbReference type="AlphaFoldDB" id="T1GE70"/>
<dbReference type="EMBL" id="CAQQ02137483">
    <property type="status" value="NOT_ANNOTATED_CDS"/>
    <property type="molecule type" value="Genomic_DNA"/>
</dbReference>
<dbReference type="STRING" id="36166.T1GE70"/>
<dbReference type="GO" id="GO:0015179">
    <property type="term" value="F:L-amino acid transmembrane transporter activity"/>
    <property type="evidence" value="ECO:0007669"/>
    <property type="project" value="TreeGrafter"/>
</dbReference>
<keyword evidence="10 16" id="KW-0472">Membrane</keyword>
<dbReference type="PROSITE" id="PS50267">
    <property type="entry name" value="NA_NEUROTRAN_SYMP_3"/>
    <property type="match status" value="1"/>
</dbReference>
<protein>
    <recommendedName>
        <fullName evidence="14">Sodium-dependent nutrient amino acid transporter 1</fullName>
    </recommendedName>
</protein>
<evidence type="ECO:0000256" key="16">
    <source>
        <dbReference type="SAM" id="Phobius"/>
    </source>
</evidence>
<feature type="transmembrane region" description="Helical" evidence="16">
    <location>
        <begin position="55"/>
        <end position="80"/>
    </location>
</feature>
<dbReference type="HOGENOM" id="CLU_1424816_0_0_1"/>
<dbReference type="PANTHER" id="PTHR11616:SF321">
    <property type="entry name" value="SODIUM-DEPENDENT NUTRIENT AMINO ACID TRANSPORTER 1-RELATED"/>
    <property type="match status" value="1"/>
</dbReference>
<comment type="similarity">
    <text evidence="2">Belongs to the sodium:neurotransmitter symporter (SNF) (TC 2.A.22) family.</text>
</comment>
<evidence type="ECO:0000256" key="6">
    <source>
        <dbReference type="ARBA" id="ARBA00022970"/>
    </source>
</evidence>
<evidence type="ECO:0000256" key="3">
    <source>
        <dbReference type="ARBA" id="ARBA00022448"/>
    </source>
</evidence>
<feature type="binding site" evidence="15">
    <location>
        <position position="66"/>
    </location>
    <ligand>
        <name>Na(+)</name>
        <dbReference type="ChEBI" id="CHEBI:29101"/>
        <label>1</label>
    </ligand>
</feature>
<comment type="subcellular location">
    <subcellularLocation>
        <location evidence="1">Membrane</location>
        <topology evidence="1">Multi-pass membrane protein</topology>
    </subcellularLocation>
</comment>
<evidence type="ECO:0000256" key="8">
    <source>
        <dbReference type="ARBA" id="ARBA00023053"/>
    </source>
</evidence>
<dbReference type="PANTHER" id="PTHR11616">
    <property type="entry name" value="SODIUM/CHLORIDE DEPENDENT TRANSPORTER"/>
    <property type="match status" value="1"/>
</dbReference>
<name>T1GE70_MEGSC</name>
<evidence type="ECO:0000256" key="10">
    <source>
        <dbReference type="ARBA" id="ARBA00023136"/>
    </source>
</evidence>
<keyword evidence="4 16" id="KW-0812">Transmembrane</keyword>
<dbReference type="EMBL" id="CAQQ02137484">
    <property type="status" value="NOT_ANNOTATED_CDS"/>
    <property type="molecule type" value="Genomic_DNA"/>
</dbReference>
<accession>T1GE70</accession>
<evidence type="ECO:0000256" key="1">
    <source>
        <dbReference type="ARBA" id="ARBA00004141"/>
    </source>
</evidence>
<proteinExistence type="inferred from homology"/>
<evidence type="ECO:0000256" key="12">
    <source>
        <dbReference type="ARBA" id="ARBA00023201"/>
    </source>
</evidence>
<keyword evidence="6" id="KW-0029">Amino-acid transport</keyword>
<evidence type="ECO:0000256" key="4">
    <source>
        <dbReference type="ARBA" id="ARBA00022692"/>
    </source>
</evidence>
<dbReference type="Proteomes" id="UP000015102">
    <property type="component" value="Unassembled WGS sequence"/>
</dbReference>
<reference evidence="17" key="2">
    <citation type="submission" date="2015-06" db="UniProtKB">
        <authorList>
            <consortium name="EnsemblMetazoa"/>
        </authorList>
    </citation>
    <scope>IDENTIFICATION</scope>
</reference>
<dbReference type="Pfam" id="PF00209">
    <property type="entry name" value="SNF"/>
    <property type="match status" value="1"/>
</dbReference>
<evidence type="ECO:0000256" key="7">
    <source>
        <dbReference type="ARBA" id="ARBA00022989"/>
    </source>
</evidence>
<keyword evidence="7 16" id="KW-1133">Transmembrane helix</keyword>
<evidence type="ECO:0000256" key="11">
    <source>
        <dbReference type="ARBA" id="ARBA00023180"/>
    </source>
</evidence>
<dbReference type="GO" id="GO:0089718">
    <property type="term" value="P:amino acid import across plasma membrane"/>
    <property type="evidence" value="ECO:0007669"/>
    <property type="project" value="TreeGrafter"/>
</dbReference>
<evidence type="ECO:0000313" key="17">
    <source>
        <dbReference type="EnsemblMetazoa" id="MESCA001628-PA"/>
    </source>
</evidence>
<keyword evidence="9" id="KW-0406">Ion transport</keyword>
<dbReference type="InterPro" id="IPR037272">
    <property type="entry name" value="SNS_sf"/>
</dbReference>
<dbReference type="GO" id="GO:0046872">
    <property type="term" value="F:metal ion binding"/>
    <property type="evidence" value="ECO:0007669"/>
    <property type="project" value="UniProtKB-KW"/>
</dbReference>
<sequence>IKGIKSSGKASYFLGVFPYIILIILLIRAVTLPGAIDGIIYFFKPQWDQLLNPSVWYAAVTQVFFSLAICFGTLITYASYNNFNRDVKNKKNLILGVACGQVMATGFSLTYYSSIMALTFRFLIASFSSVLPYSYCWPEWGMECLDDVLNPHQANSTNVTGKSPAELYFLREVLKEKSSIQDGIGCPEWSL</sequence>
<evidence type="ECO:0000313" key="18">
    <source>
        <dbReference type="Proteomes" id="UP000015102"/>
    </source>
</evidence>
<dbReference type="GO" id="GO:0005283">
    <property type="term" value="F:amino acid:sodium symporter activity"/>
    <property type="evidence" value="ECO:0007669"/>
    <property type="project" value="TreeGrafter"/>
</dbReference>
<evidence type="ECO:0000256" key="14">
    <source>
        <dbReference type="ARBA" id="ARBA00040215"/>
    </source>
</evidence>
<keyword evidence="5" id="KW-0769">Symport</keyword>
<evidence type="ECO:0000256" key="13">
    <source>
        <dbReference type="ARBA" id="ARBA00037785"/>
    </source>
</evidence>
<keyword evidence="12" id="KW-0739">Sodium transport</keyword>
<feature type="transmembrane region" description="Helical" evidence="16">
    <location>
        <begin position="92"/>
        <end position="112"/>
    </location>
</feature>
<evidence type="ECO:0000256" key="9">
    <source>
        <dbReference type="ARBA" id="ARBA00023065"/>
    </source>
</evidence>
<keyword evidence="11" id="KW-0325">Glycoprotein</keyword>